<dbReference type="EMBL" id="MQVR01000017">
    <property type="protein sequence ID" value="OKL54406.1"/>
    <property type="molecule type" value="Genomic_DNA"/>
</dbReference>
<evidence type="ECO:0000256" key="2">
    <source>
        <dbReference type="PROSITE-ProRule" id="PRU00703"/>
    </source>
</evidence>
<sequence length="137" mass="14330">MAKVRDVMTTNPDVLDTYSTLSKAAKIMKAGDFGVVPVVKDDAIVGVVTDRDIIVRGIAGGLGLEDPVDSIMTTDVTTVGPDDDVSEVRQLMIDGALRRVPVVDGERLIGIVSLGDLAEHGSGDDVLTEVSKAAPNN</sequence>
<dbReference type="STRING" id="208480.SAMN02910418_00974"/>
<keyword evidence="1 2" id="KW-0129">CBS domain</keyword>
<dbReference type="InterPro" id="IPR000644">
    <property type="entry name" value="CBS_dom"/>
</dbReference>
<evidence type="ECO:0000313" key="5">
    <source>
        <dbReference type="Proteomes" id="UP000185628"/>
    </source>
</evidence>
<dbReference type="PANTHER" id="PTHR43080">
    <property type="entry name" value="CBS DOMAIN-CONTAINING PROTEIN CBSX3, MITOCHONDRIAL"/>
    <property type="match status" value="1"/>
</dbReference>
<keyword evidence="5" id="KW-1185">Reference proteome</keyword>
<reference evidence="5" key="1">
    <citation type="submission" date="2016-12" db="EMBL/GenBank/DDBJ databases">
        <authorList>
            <person name="Meng X."/>
        </authorList>
    </citation>
    <scope>NUCLEOTIDE SEQUENCE [LARGE SCALE GENOMIC DNA]</scope>
    <source>
        <strain evidence="5">DSM 19116</strain>
    </source>
</reference>
<dbReference type="RefSeq" id="WP_073716172.1">
    <property type="nucleotide sequence ID" value="NZ_MQVR01000017.1"/>
</dbReference>
<dbReference type="PANTHER" id="PTHR43080:SF2">
    <property type="entry name" value="CBS DOMAIN-CONTAINING PROTEIN"/>
    <property type="match status" value="1"/>
</dbReference>
<dbReference type="SMART" id="SM00116">
    <property type="entry name" value="CBS"/>
    <property type="match status" value="2"/>
</dbReference>
<comment type="caution">
    <text evidence="4">The sequence shown here is derived from an EMBL/GenBank/DDBJ whole genome shotgun (WGS) entry which is preliminary data.</text>
</comment>
<evidence type="ECO:0000313" key="4">
    <source>
        <dbReference type="EMBL" id="OKL54406.1"/>
    </source>
</evidence>
<dbReference type="Proteomes" id="UP000185628">
    <property type="component" value="Unassembled WGS sequence"/>
</dbReference>
<dbReference type="InterPro" id="IPR046342">
    <property type="entry name" value="CBS_dom_sf"/>
</dbReference>
<dbReference type="InterPro" id="IPR051257">
    <property type="entry name" value="Diverse_CBS-Domain"/>
</dbReference>
<accession>A0A1Q5Q3L4</accession>
<feature type="domain" description="CBS" evidence="3">
    <location>
        <begin position="8"/>
        <end position="64"/>
    </location>
</feature>
<organism evidence="4 5">
    <name type="scientific">Bowdeniella nasicola</name>
    <dbReference type="NCBI Taxonomy" id="208480"/>
    <lineage>
        <taxon>Bacteria</taxon>
        <taxon>Bacillati</taxon>
        <taxon>Actinomycetota</taxon>
        <taxon>Actinomycetes</taxon>
        <taxon>Actinomycetales</taxon>
        <taxon>Actinomycetaceae</taxon>
        <taxon>Bowdeniella</taxon>
    </lineage>
</organism>
<dbReference type="Pfam" id="PF00571">
    <property type="entry name" value="CBS"/>
    <property type="match status" value="2"/>
</dbReference>
<dbReference type="AlphaFoldDB" id="A0A1Q5Q3L4"/>
<feature type="domain" description="CBS" evidence="3">
    <location>
        <begin position="72"/>
        <end position="129"/>
    </location>
</feature>
<dbReference type="PROSITE" id="PS51371">
    <property type="entry name" value="CBS"/>
    <property type="match status" value="2"/>
</dbReference>
<evidence type="ECO:0000259" key="3">
    <source>
        <dbReference type="PROSITE" id="PS51371"/>
    </source>
</evidence>
<proteinExistence type="predicted"/>
<protein>
    <recommendedName>
        <fullName evidence="3">CBS domain-containing protein</fullName>
    </recommendedName>
</protein>
<dbReference type="SUPFAM" id="SSF54631">
    <property type="entry name" value="CBS-domain pair"/>
    <property type="match status" value="1"/>
</dbReference>
<gene>
    <name evidence="4" type="ORF">BSZ39_04405</name>
</gene>
<dbReference type="OrthoDB" id="9789996at2"/>
<name>A0A1Q5Q3L4_9ACTO</name>
<evidence type="ECO:0000256" key="1">
    <source>
        <dbReference type="ARBA" id="ARBA00023122"/>
    </source>
</evidence>
<dbReference type="Gene3D" id="3.10.580.10">
    <property type="entry name" value="CBS-domain"/>
    <property type="match status" value="1"/>
</dbReference>